<accession>A0A809S306</accession>
<dbReference type="GO" id="GO:0005886">
    <property type="term" value="C:plasma membrane"/>
    <property type="evidence" value="ECO:0007669"/>
    <property type="project" value="UniProtKB-SubCell"/>
</dbReference>
<dbReference type="Pfam" id="PF02687">
    <property type="entry name" value="FtsX"/>
    <property type="match status" value="1"/>
</dbReference>
<evidence type="ECO:0000259" key="8">
    <source>
        <dbReference type="Pfam" id="PF02687"/>
    </source>
</evidence>
<dbReference type="PANTHER" id="PTHR30572">
    <property type="entry name" value="MEMBRANE COMPONENT OF TRANSPORTER-RELATED"/>
    <property type="match status" value="1"/>
</dbReference>
<evidence type="ECO:0000256" key="6">
    <source>
        <dbReference type="ARBA" id="ARBA00038076"/>
    </source>
</evidence>
<keyword evidence="4 7" id="KW-1133">Transmembrane helix</keyword>
<evidence type="ECO:0000256" key="2">
    <source>
        <dbReference type="ARBA" id="ARBA00022475"/>
    </source>
</evidence>
<evidence type="ECO:0000313" key="11">
    <source>
        <dbReference type="Proteomes" id="UP000662873"/>
    </source>
</evidence>
<name>A0A809S306_9BACT</name>
<comment type="similarity">
    <text evidence="6">Belongs to the ABC-4 integral membrane protein family.</text>
</comment>
<feature type="transmembrane region" description="Helical" evidence="7">
    <location>
        <begin position="355"/>
        <end position="378"/>
    </location>
</feature>
<feature type="transmembrane region" description="Helical" evidence="7">
    <location>
        <begin position="316"/>
        <end position="349"/>
    </location>
</feature>
<evidence type="ECO:0000256" key="7">
    <source>
        <dbReference type="SAM" id="Phobius"/>
    </source>
</evidence>
<proteinExistence type="inferred from homology"/>
<sequence length="395" mass="42141">MGVALISLREQWRRSVLSALGILVASFAIVSLISIALGVERDVSSEVDELGVNILIVLPSRLEDDSMFAPGLMGISQLAYPDVEGVRALPGVAGVSPLTFVGAGPRFDTAESPATLVIACEPDWFRMRSMAFREGAPFDSESEASAVCVLGSKAKDKLFGDAPALGKSIRYLDDEFKVVGVSQSTESSSSLLSQGGFENMVYIPYRWLKAKQPEAPISRIMIQFAPGEDPDRLVASVEGLLGKRLNRDSYSVITQKDLLKLVFKFMSILTWLLVGLTSIALFVGGVGIMTVMLMSVNERAKEIGIRKTAGATRGDVFAQFLFESVVIALLGGAGGVVLSAIATGFLAWLTPVKPLITPGVVTLSLGVCVGVGTIFGLIPAMKAAFRDPVESLRYE</sequence>
<evidence type="ECO:0000256" key="3">
    <source>
        <dbReference type="ARBA" id="ARBA00022692"/>
    </source>
</evidence>
<organism evidence="10 11">
    <name type="scientific">Candidatus Nitrosymbiomonas proteolyticus</name>
    <dbReference type="NCBI Taxonomy" id="2608984"/>
    <lineage>
        <taxon>Bacteria</taxon>
        <taxon>Bacillati</taxon>
        <taxon>Armatimonadota</taxon>
        <taxon>Armatimonadota incertae sedis</taxon>
        <taxon>Candidatus Nitrosymbiomonas</taxon>
    </lineage>
</organism>
<dbReference type="InterPro" id="IPR025857">
    <property type="entry name" value="MacB_PCD"/>
</dbReference>
<evidence type="ECO:0000259" key="9">
    <source>
        <dbReference type="Pfam" id="PF12704"/>
    </source>
</evidence>
<dbReference type="AlphaFoldDB" id="A0A809S306"/>
<dbReference type="EMBL" id="AP021858">
    <property type="protein sequence ID" value="BBO22876.1"/>
    <property type="molecule type" value="Genomic_DNA"/>
</dbReference>
<evidence type="ECO:0000256" key="1">
    <source>
        <dbReference type="ARBA" id="ARBA00004651"/>
    </source>
</evidence>
<feature type="domain" description="MacB-like periplasmic core" evidence="9">
    <location>
        <begin position="15"/>
        <end position="238"/>
    </location>
</feature>
<feature type="transmembrane region" description="Helical" evidence="7">
    <location>
        <begin position="268"/>
        <end position="295"/>
    </location>
</feature>
<feature type="transmembrane region" description="Helical" evidence="7">
    <location>
        <begin position="16"/>
        <end position="39"/>
    </location>
</feature>
<evidence type="ECO:0000256" key="4">
    <source>
        <dbReference type="ARBA" id="ARBA00022989"/>
    </source>
</evidence>
<evidence type="ECO:0000313" key="10">
    <source>
        <dbReference type="EMBL" id="BBO22876.1"/>
    </source>
</evidence>
<dbReference type="GO" id="GO:0022857">
    <property type="term" value="F:transmembrane transporter activity"/>
    <property type="evidence" value="ECO:0007669"/>
    <property type="project" value="TreeGrafter"/>
</dbReference>
<comment type="subcellular location">
    <subcellularLocation>
        <location evidence="1">Cell membrane</location>
        <topology evidence="1">Multi-pass membrane protein</topology>
    </subcellularLocation>
</comment>
<dbReference type="PANTHER" id="PTHR30572:SF4">
    <property type="entry name" value="ABC TRANSPORTER PERMEASE YTRF"/>
    <property type="match status" value="1"/>
</dbReference>
<dbReference type="InterPro" id="IPR050250">
    <property type="entry name" value="Macrolide_Exporter_MacB"/>
</dbReference>
<keyword evidence="2" id="KW-1003">Cell membrane</keyword>
<dbReference type="Proteomes" id="UP000662873">
    <property type="component" value="Chromosome"/>
</dbReference>
<feature type="domain" description="ABC3 transporter permease C-terminal" evidence="8">
    <location>
        <begin position="278"/>
        <end position="387"/>
    </location>
</feature>
<evidence type="ECO:0000256" key="5">
    <source>
        <dbReference type="ARBA" id="ARBA00023136"/>
    </source>
</evidence>
<keyword evidence="3 7" id="KW-0812">Transmembrane</keyword>
<protein>
    <submittedName>
        <fullName evidence="10">ABC type multidrug transporter, permease</fullName>
    </submittedName>
</protein>
<reference evidence="10" key="1">
    <citation type="journal article" name="DNA Res.">
        <title>The physiological potential of anammox bacteria as revealed by their core genome structure.</title>
        <authorList>
            <person name="Okubo T."/>
            <person name="Toyoda A."/>
            <person name="Fukuhara K."/>
            <person name="Uchiyama I."/>
            <person name="Harigaya Y."/>
            <person name="Kuroiwa M."/>
            <person name="Suzuki T."/>
            <person name="Murakami Y."/>
            <person name="Suwa Y."/>
            <person name="Takami H."/>
        </authorList>
    </citation>
    <scope>NUCLEOTIDE SEQUENCE</scope>
    <source>
        <strain evidence="10">317325-2</strain>
    </source>
</reference>
<gene>
    <name evidence="10" type="ORF">NPRO_04710</name>
</gene>
<dbReference type="Pfam" id="PF12704">
    <property type="entry name" value="MacB_PCD"/>
    <property type="match status" value="1"/>
</dbReference>
<dbReference type="InterPro" id="IPR003838">
    <property type="entry name" value="ABC3_permease_C"/>
</dbReference>
<dbReference type="KEGG" id="npy:NPRO_04710"/>
<keyword evidence="5 7" id="KW-0472">Membrane</keyword>